<sequence>MLCDINSPGPGFEYFLSTPCQDWDAVQYHESWKESSLGLDKAILSRSFNKQMQKIKEHGTEEEKKNAIRLENQFRFGGTGNIIQGYKRDYKNHEQPIIKEETSAIPTKKTKLDEKFNATKSSSELLPSINVKQTSTISEPDDVGIEEFKDDEEIKIDLTSISMELQREPRVKWKVGCINVTDRFRQYQKEVIQKAEKDGLKYENIYEVLALSSIMVLCWPCPYPMFTNREWKEITNTNPYVIKEPPLPSEISSSLYNATRLSVFRKLLHRNYLKKNIVICSFIQSVDRYLLVNDVSILNSEIKPLGYTPLQRMNDSLKVQLTARKSINQQLETKGGPGEAGIFLNMGDLMESFFMDLQYDGIYRSWPFLTTRLVIDKTTLPLAESAIGHLVALEERIEKIAENFKYRSSQFTPPAQMSFVRKLPDSPQIKMLLH</sequence>
<proteinExistence type="predicted"/>
<dbReference type="EMBL" id="CAJVPT010012213">
    <property type="protein sequence ID" value="CAG8585572.1"/>
    <property type="molecule type" value="Genomic_DNA"/>
</dbReference>
<protein>
    <submittedName>
        <fullName evidence="1">14661_t:CDS:1</fullName>
    </submittedName>
</protein>
<organism evidence="1 2">
    <name type="scientific">Acaulospora colombiana</name>
    <dbReference type="NCBI Taxonomy" id="27376"/>
    <lineage>
        <taxon>Eukaryota</taxon>
        <taxon>Fungi</taxon>
        <taxon>Fungi incertae sedis</taxon>
        <taxon>Mucoromycota</taxon>
        <taxon>Glomeromycotina</taxon>
        <taxon>Glomeromycetes</taxon>
        <taxon>Diversisporales</taxon>
        <taxon>Acaulosporaceae</taxon>
        <taxon>Acaulospora</taxon>
    </lineage>
</organism>
<gene>
    <name evidence="1" type="ORF">ACOLOM_LOCUS6124</name>
</gene>
<evidence type="ECO:0000313" key="1">
    <source>
        <dbReference type="EMBL" id="CAG8585572.1"/>
    </source>
</evidence>
<comment type="caution">
    <text evidence="1">The sequence shown here is derived from an EMBL/GenBank/DDBJ whole genome shotgun (WGS) entry which is preliminary data.</text>
</comment>
<evidence type="ECO:0000313" key="2">
    <source>
        <dbReference type="Proteomes" id="UP000789525"/>
    </source>
</evidence>
<dbReference type="Proteomes" id="UP000789525">
    <property type="component" value="Unassembled WGS sequence"/>
</dbReference>
<accession>A0ACA9MDF1</accession>
<keyword evidence="2" id="KW-1185">Reference proteome</keyword>
<name>A0ACA9MDF1_9GLOM</name>
<reference evidence="1" key="1">
    <citation type="submission" date="2021-06" db="EMBL/GenBank/DDBJ databases">
        <authorList>
            <person name="Kallberg Y."/>
            <person name="Tangrot J."/>
            <person name="Rosling A."/>
        </authorList>
    </citation>
    <scope>NUCLEOTIDE SEQUENCE</scope>
    <source>
        <strain evidence="1">CL356</strain>
    </source>
</reference>